<accession>A0A179RT49</accession>
<protein>
    <submittedName>
        <fullName evidence="1">Uncharacterized protein</fullName>
    </submittedName>
</protein>
<name>A0A179RT49_9HYPH</name>
<organism evidence="1 2">
    <name type="scientific">Methylobacterium platani</name>
    <dbReference type="NCBI Taxonomy" id="427683"/>
    <lineage>
        <taxon>Bacteria</taxon>
        <taxon>Pseudomonadati</taxon>
        <taxon>Pseudomonadota</taxon>
        <taxon>Alphaproteobacteria</taxon>
        <taxon>Hyphomicrobiales</taxon>
        <taxon>Methylobacteriaceae</taxon>
        <taxon>Methylobacterium</taxon>
    </lineage>
</organism>
<dbReference type="RefSeq" id="WP_048435736.1">
    <property type="nucleotide sequence ID" value="NZ_LWHQ01000120.1"/>
</dbReference>
<sequence>MIATNSLADALPLVAALAEELAFALTSDLMAEQYRRPSPALDQLAAAKTFLDRHEHPVGPHAQEVVEIATAQGGLPS</sequence>
<comment type="caution">
    <text evidence="1">The sequence shown here is derived from an EMBL/GenBank/DDBJ whole genome shotgun (WGS) entry which is preliminary data.</text>
</comment>
<dbReference type="Proteomes" id="UP000078316">
    <property type="component" value="Unassembled WGS sequence"/>
</dbReference>
<dbReference type="EMBL" id="LWHQ01000120">
    <property type="protein sequence ID" value="OAS11910.1"/>
    <property type="molecule type" value="Genomic_DNA"/>
</dbReference>
<evidence type="ECO:0000313" key="2">
    <source>
        <dbReference type="Proteomes" id="UP000078316"/>
    </source>
</evidence>
<gene>
    <name evidence="1" type="ORF">A5481_31635</name>
</gene>
<reference evidence="1 2" key="1">
    <citation type="submission" date="2016-04" db="EMBL/GenBank/DDBJ databases">
        <authorList>
            <person name="Evans L.H."/>
            <person name="Alamgir A."/>
            <person name="Owens N."/>
            <person name="Weber N.D."/>
            <person name="Virtaneva K."/>
            <person name="Barbian K."/>
            <person name="Babar A."/>
            <person name="Rosenke K."/>
        </authorList>
    </citation>
    <scope>NUCLEOTIDE SEQUENCE [LARGE SCALE GENOMIC DNA]</scope>
    <source>
        <strain evidence="1 2">PMB02</strain>
    </source>
</reference>
<evidence type="ECO:0000313" key="1">
    <source>
        <dbReference type="EMBL" id="OAS11910.1"/>
    </source>
</evidence>
<proteinExistence type="predicted"/>
<dbReference type="AlphaFoldDB" id="A0A179RT49"/>